<evidence type="ECO:0000313" key="2">
    <source>
        <dbReference type="Proteomes" id="UP000499080"/>
    </source>
</evidence>
<sequence>MTFEKNRYYVTIVAFYVTNETPFFIEDCYKYHQRWLYMDVVKDGCGIQLNITASVEFVITTEWLFYKSKRDVHTTLSAASVSLLTYLIIHGIRNRDISRARRYWPLQRALIKRGRKNGH</sequence>
<keyword evidence="2" id="KW-1185">Reference proteome</keyword>
<dbReference type="AlphaFoldDB" id="A0A4Y2J1J4"/>
<evidence type="ECO:0000313" key="1">
    <source>
        <dbReference type="EMBL" id="GBM83429.1"/>
    </source>
</evidence>
<protein>
    <submittedName>
        <fullName evidence="1">Uncharacterized protein</fullName>
    </submittedName>
</protein>
<name>A0A4Y2J1J4_ARAVE</name>
<gene>
    <name evidence="1" type="ORF">AVEN_195396_1</name>
</gene>
<reference evidence="1 2" key="1">
    <citation type="journal article" date="2019" name="Sci. Rep.">
        <title>Orb-weaving spider Araneus ventricosus genome elucidates the spidroin gene catalogue.</title>
        <authorList>
            <person name="Kono N."/>
            <person name="Nakamura H."/>
            <person name="Ohtoshi R."/>
            <person name="Moran D.A.P."/>
            <person name="Shinohara A."/>
            <person name="Yoshida Y."/>
            <person name="Fujiwara M."/>
            <person name="Mori M."/>
            <person name="Tomita M."/>
            <person name="Arakawa K."/>
        </authorList>
    </citation>
    <scope>NUCLEOTIDE SEQUENCE [LARGE SCALE GENOMIC DNA]</scope>
</reference>
<organism evidence="1 2">
    <name type="scientific">Araneus ventricosus</name>
    <name type="common">Orbweaver spider</name>
    <name type="synonym">Epeira ventricosa</name>
    <dbReference type="NCBI Taxonomy" id="182803"/>
    <lineage>
        <taxon>Eukaryota</taxon>
        <taxon>Metazoa</taxon>
        <taxon>Ecdysozoa</taxon>
        <taxon>Arthropoda</taxon>
        <taxon>Chelicerata</taxon>
        <taxon>Arachnida</taxon>
        <taxon>Araneae</taxon>
        <taxon>Araneomorphae</taxon>
        <taxon>Entelegynae</taxon>
        <taxon>Araneoidea</taxon>
        <taxon>Araneidae</taxon>
        <taxon>Araneus</taxon>
    </lineage>
</organism>
<dbReference type="EMBL" id="BGPR01108645">
    <property type="protein sequence ID" value="GBM83429.1"/>
    <property type="molecule type" value="Genomic_DNA"/>
</dbReference>
<proteinExistence type="predicted"/>
<comment type="caution">
    <text evidence="1">The sequence shown here is derived from an EMBL/GenBank/DDBJ whole genome shotgun (WGS) entry which is preliminary data.</text>
</comment>
<accession>A0A4Y2J1J4</accession>
<dbReference type="Proteomes" id="UP000499080">
    <property type="component" value="Unassembled WGS sequence"/>
</dbReference>